<gene>
    <name evidence="1" type="ORF">FGF80_00705</name>
</gene>
<dbReference type="Proteomes" id="UP000307562">
    <property type="component" value="Chromosome"/>
</dbReference>
<dbReference type="KEGG" id="npl:FGF80_00705"/>
<proteinExistence type="predicted"/>
<evidence type="ECO:0000313" key="2">
    <source>
        <dbReference type="Proteomes" id="UP000307562"/>
    </source>
</evidence>
<organism evidence="1 2">
    <name type="scientific">Natrinema pallidum</name>
    <dbReference type="NCBI Taxonomy" id="69527"/>
    <lineage>
        <taxon>Archaea</taxon>
        <taxon>Methanobacteriati</taxon>
        <taxon>Methanobacteriota</taxon>
        <taxon>Stenosarchaea group</taxon>
        <taxon>Halobacteria</taxon>
        <taxon>Halobacteriales</taxon>
        <taxon>Natrialbaceae</taxon>
        <taxon>Natrinema</taxon>
    </lineage>
</organism>
<name>A0A4P9TB56_9EURY</name>
<reference evidence="2" key="1">
    <citation type="submission" date="2019-05" db="EMBL/GenBank/DDBJ databases">
        <title>Complete Genome Sequence and Methylation Pattern of the Halophilic Archaeon Natrinema pallidum BOL6-1.</title>
        <authorList>
            <person name="DasSarma P."/>
            <person name="DasSarma B.P."/>
            <person name="DasSarma S.L."/>
            <person name="Martinez F.L."/>
            <person name="Guzman D."/>
            <person name="Roberts R.J."/>
            <person name="DasSarma S."/>
        </authorList>
    </citation>
    <scope>NUCLEOTIDE SEQUENCE [LARGE SCALE GENOMIC DNA]</scope>
    <source>
        <strain evidence="2">BOL6-1</strain>
    </source>
</reference>
<dbReference type="AlphaFoldDB" id="A0A4P9TB56"/>
<dbReference type="RefSeq" id="WP_138651598.1">
    <property type="nucleotide sequence ID" value="NZ_CP040637.1"/>
</dbReference>
<protein>
    <submittedName>
        <fullName evidence="1">Uncharacterized protein</fullName>
    </submittedName>
</protein>
<keyword evidence="2" id="KW-1185">Reference proteome</keyword>
<dbReference type="EMBL" id="CP040637">
    <property type="protein sequence ID" value="QCW01846.1"/>
    <property type="molecule type" value="Genomic_DNA"/>
</dbReference>
<sequence>MSDIAAHIVADRSGEARTTDEIVELMQELEEGDTVRVVSVSQDAMARVVGEVDAWRDWEDDLIVEVPLKVYGDSRLEHRRDCLAWIGFGPVDFGVPGRAERERVDELHVL</sequence>
<evidence type="ECO:0000313" key="1">
    <source>
        <dbReference type="EMBL" id="QCW01846.1"/>
    </source>
</evidence>
<accession>A0A4P9TB56</accession>
<dbReference type="GeneID" id="96154437"/>